<dbReference type="Pfam" id="PF05979">
    <property type="entry name" value="DUF896"/>
    <property type="match status" value="1"/>
</dbReference>
<sequence length="67" mass="8227">MEMMNIITEINRYTSISRERELTNTEKNERNTYRKLYLKKFRENFRNHLNNIKVVYVDENGNEINAN</sequence>
<accession>D1AJD1</accession>
<protein>
    <submittedName>
        <fullName evidence="2">Uncharacterized protein</fullName>
    </submittedName>
</protein>
<dbReference type="KEGG" id="str:Sterm_1964"/>
<dbReference type="SUPFAM" id="SSF158221">
    <property type="entry name" value="YnzC-like"/>
    <property type="match status" value="1"/>
</dbReference>
<dbReference type="AlphaFoldDB" id="D1AJD1"/>
<reference evidence="3" key="1">
    <citation type="submission" date="2009-09" db="EMBL/GenBank/DDBJ databases">
        <title>The complete chromosome of Sebaldella termitidis ATCC 33386.</title>
        <authorList>
            <consortium name="US DOE Joint Genome Institute (JGI-PGF)"/>
            <person name="Lucas S."/>
            <person name="Copeland A."/>
            <person name="Lapidus A."/>
            <person name="Glavina del Rio T."/>
            <person name="Dalin E."/>
            <person name="Tice H."/>
            <person name="Bruce D."/>
            <person name="Goodwin L."/>
            <person name="Pitluck S."/>
            <person name="Kyrpides N."/>
            <person name="Mavromatis K."/>
            <person name="Ivanova N."/>
            <person name="Mikhailova N."/>
            <person name="Sims D."/>
            <person name="Meincke L."/>
            <person name="Brettin T."/>
            <person name="Detter J.C."/>
            <person name="Han C."/>
            <person name="Larimer F."/>
            <person name="Land M."/>
            <person name="Hauser L."/>
            <person name="Markowitz V."/>
            <person name="Cheng J.F."/>
            <person name="Hugenholtz P."/>
            <person name="Woyke T."/>
            <person name="Wu D."/>
            <person name="Eisen J.A."/>
        </authorList>
    </citation>
    <scope>NUCLEOTIDE SEQUENCE [LARGE SCALE GENOMIC DNA]</scope>
    <source>
        <strain evidence="3">ATCC 33386 / NCTC 11300</strain>
    </source>
</reference>
<keyword evidence="1" id="KW-0963">Cytoplasm</keyword>
<dbReference type="STRING" id="526218.Sterm_1964"/>
<reference evidence="2 3" key="2">
    <citation type="journal article" date="2010" name="Stand. Genomic Sci.">
        <title>Complete genome sequence of Sebaldella termitidis type strain (NCTC 11300).</title>
        <authorList>
            <person name="Harmon-Smith M."/>
            <person name="Celia L."/>
            <person name="Chertkov O."/>
            <person name="Lapidus A."/>
            <person name="Copeland A."/>
            <person name="Glavina Del Rio T."/>
            <person name="Nolan M."/>
            <person name="Lucas S."/>
            <person name="Tice H."/>
            <person name="Cheng J.F."/>
            <person name="Han C."/>
            <person name="Detter J.C."/>
            <person name="Bruce D."/>
            <person name="Goodwin L."/>
            <person name="Pitluck S."/>
            <person name="Pati A."/>
            <person name="Liolios K."/>
            <person name="Ivanova N."/>
            <person name="Mavromatis K."/>
            <person name="Mikhailova N."/>
            <person name="Chen A."/>
            <person name="Palaniappan K."/>
            <person name="Land M."/>
            <person name="Hauser L."/>
            <person name="Chang Y.J."/>
            <person name="Jeffries C.D."/>
            <person name="Brettin T."/>
            <person name="Goker M."/>
            <person name="Beck B."/>
            <person name="Bristow J."/>
            <person name="Eisen J.A."/>
            <person name="Markowitz V."/>
            <person name="Hugenholtz P."/>
            <person name="Kyrpides N.C."/>
            <person name="Klenk H.P."/>
            <person name="Chen F."/>
        </authorList>
    </citation>
    <scope>NUCLEOTIDE SEQUENCE [LARGE SCALE GENOMIC DNA]</scope>
    <source>
        <strain evidence="3">ATCC 33386 / NCTC 11300</strain>
    </source>
</reference>
<organism evidence="2 3">
    <name type="scientific">Sebaldella termitidis (strain ATCC 33386 / NCTC 11300)</name>
    <dbReference type="NCBI Taxonomy" id="526218"/>
    <lineage>
        <taxon>Bacteria</taxon>
        <taxon>Fusobacteriati</taxon>
        <taxon>Fusobacteriota</taxon>
        <taxon>Fusobacteriia</taxon>
        <taxon>Fusobacteriales</taxon>
        <taxon>Leptotrichiaceae</taxon>
        <taxon>Sebaldella</taxon>
    </lineage>
</organism>
<dbReference type="Gene3D" id="1.10.287.540">
    <property type="entry name" value="Helix hairpin bin"/>
    <property type="match status" value="1"/>
</dbReference>
<dbReference type="InterPro" id="IPR009242">
    <property type="entry name" value="DUF896"/>
</dbReference>
<evidence type="ECO:0000313" key="3">
    <source>
        <dbReference type="Proteomes" id="UP000000845"/>
    </source>
</evidence>
<dbReference type="RefSeq" id="WP_012861413.1">
    <property type="nucleotide sequence ID" value="NC_013517.1"/>
</dbReference>
<dbReference type="PANTHER" id="PTHR37300:SF1">
    <property type="entry name" value="UPF0291 PROTEIN YNZC"/>
    <property type="match status" value="1"/>
</dbReference>
<dbReference type="Proteomes" id="UP000000845">
    <property type="component" value="Chromosome"/>
</dbReference>
<gene>
    <name evidence="2" type="ordered locus">Sterm_1964</name>
</gene>
<dbReference type="eggNOG" id="COG4224">
    <property type="taxonomic scope" value="Bacteria"/>
</dbReference>
<keyword evidence="3" id="KW-1185">Reference proteome</keyword>
<dbReference type="PANTHER" id="PTHR37300">
    <property type="entry name" value="UPF0291 PROTEIN CBO2609/CLC_2481"/>
    <property type="match status" value="1"/>
</dbReference>
<dbReference type="EMBL" id="CP001739">
    <property type="protein sequence ID" value="ACZ08819.1"/>
    <property type="molecule type" value="Genomic_DNA"/>
</dbReference>
<name>D1AJD1_SEBTE</name>
<evidence type="ECO:0000256" key="1">
    <source>
        <dbReference type="ARBA" id="ARBA00022490"/>
    </source>
</evidence>
<dbReference type="HOGENOM" id="CLU_173137_1_0_0"/>
<evidence type="ECO:0000313" key="2">
    <source>
        <dbReference type="EMBL" id="ACZ08819.1"/>
    </source>
</evidence>
<proteinExistence type="predicted"/>